<dbReference type="EMBL" id="UZAE01001294">
    <property type="protein sequence ID" value="VDN98441.1"/>
    <property type="molecule type" value="Genomic_DNA"/>
</dbReference>
<evidence type="ECO:0000313" key="3">
    <source>
        <dbReference type="Proteomes" id="UP000278807"/>
    </source>
</evidence>
<reference evidence="2 3" key="1">
    <citation type="submission" date="2018-11" db="EMBL/GenBank/DDBJ databases">
        <authorList>
            <consortium name="Pathogen Informatics"/>
        </authorList>
    </citation>
    <scope>NUCLEOTIDE SEQUENCE [LARGE SCALE GENOMIC DNA]</scope>
</reference>
<feature type="compositionally biased region" description="Polar residues" evidence="1">
    <location>
        <begin position="49"/>
        <end position="58"/>
    </location>
</feature>
<dbReference type="AlphaFoldDB" id="A0A3P7UZB8"/>
<proteinExistence type="predicted"/>
<evidence type="ECO:0000256" key="1">
    <source>
        <dbReference type="SAM" id="MobiDB-lite"/>
    </source>
</evidence>
<dbReference type="Proteomes" id="UP000278807">
    <property type="component" value="Unassembled WGS sequence"/>
</dbReference>
<sequence length="370" mass="39470">MIKHESNYNGGSSTKGGSELERGLLQSYLSRLGGNYQRFGATHLRRPRQVNQQTNGGTVNDGAAATNGTGSNPCWRNSTILPAHSGSVFYQQQMQLEQQHSLQMQPIDHSIQQKLNGSLVELPSNATSESWHFCSADLQTITSAMPVATVMASTTSSMPANLHLVNTSTGATVPASATATMILSPTNAFHDIANGNCTTVANSVHPTIGAAMSADGCSGGNTAVFMPSSVGGSSGSSGLVITAESSACSIPAATTTNGHQNRYHHDCQDNFISMDFSPEIPPPAQEDEIEEIPDLLDVQNFLNKFPFTDNDEEDLMTSIGLDSINSNSNNIINNVGFNSHKNDVKLPPGPQFFIAPEEDFWNFPGLMDMS</sequence>
<evidence type="ECO:0000313" key="2">
    <source>
        <dbReference type="EMBL" id="VDN98441.1"/>
    </source>
</evidence>
<protein>
    <submittedName>
        <fullName evidence="2">Uncharacterized protein</fullName>
    </submittedName>
</protein>
<feature type="region of interest" description="Disordered" evidence="1">
    <location>
        <begin position="45"/>
        <end position="69"/>
    </location>
</feature>
<name>A0A3P7UZB8_RODNA</name>
<keyword evidence="3" id="KW-1185">Reference proteome</keyword>
<accession>A0A3P7UZB8</accession>
<organism evidence="2 3">
    <name type="scientific">Rodentolepis nana</name>
    <name type="common">Dwarf tapeworm</name>
    <name type="synonym">Hymenolepis nana</name>
    <dbReference type="NCBI Taxonomy" id="102285"/>
    <lineage>
        <taxon>Eukaryota</taxon>
        <taxon>Metazoa</taxon>
        <taxon>Spiralia</taxon>
        <taxon>Lophotrochozoa</taxon>
        <taxon>Platyhelminthes</taxon>
        <taxon>Cestoda</taxon>
        <taxon>Eucestoda</taxon>
        <taxon>Cyclophyllidea</taxon>
        <taxon>Hymenolepididae</taxon>
        <taxon>Rodentolepis</taxon>
    </lineage>
</organism>
<gene>
    <name evidence="2" type="ORF">HNAJ_LOCUS2582</name>
</gene>